<dbReference type="AlphaFoldDB" id="A0A249MUZ2"/>
<gene>
    <name evidence="1" type="ORF">CJD35_11440</name>
</gene>
<protein>
    <submittedName>
        <fullName evidence="1">Uncharacterized protein</fullName>
    </submittedName>
</protein>
<evidence type="ECO:0000313" key="2">
    <source>
        <dbReference type="Proteomes" id="UP000217141"/>
    </source>
</evidence>
<dbReference type="Pfam" id="PF18906">
    <property type="entry name" value="Phage_tube_2"/>
    <property type="match status" value="1"/>
</dbReference>
<accession>A0A249MUZ2</accession>
<reference evidence="1 2" key="1">
    <citation type="submission" date="2017-08" db="EMBL/GenBank/DDBJ databases">
        <title>Whole Genome Sequence of Sphingobium hydrophobicum C1: Insights into Adaption to the Electronic-waste Contaminated Sediment.</title>
        <authorList>
            <person name="Song D."/>
            <person name="Chen X."/>
            <person name="Xu M."/>
        </authorList>
    </citation>
    <scope>NUCLEOTIDE SEQUENCE [LARGE SCALE GENOMIC DNA]</scope>
    <source>
        <strain evidence="1 2">C1</strain>
    </source>
</reference>
<dbReference type="KEGG" id="shyd:CJD35_11440"/>
<dbReference type="InterPro" id="IPR044000">
    <property type="entry name" value="Phage_tube_2"/>
</dbReference>
<name>A0A249MUZ2_SPHXE</name>
<dbReference type="EMBL" id="CP022745">
    <property type="protein sequence ID" value="ASY44984.1"/>
    <property type="molecule type" value="Genomic_DNA"/>
</dbReference>
<dbReference type="Proteomes" id="UP000217141">
    <property type="component" value="Chromosome I"/>
</dbReference>
<evidence type="ECO:0000313" key="1">
    <source>
        <dbReference type="EMBL" id="ASY44984.1"/>
    </source>
</evidence>
<sequence>MGFAMGINAVLHAVAEATYGVTPASGFKKLPFVSSSMGEERPLIEDDQLGFGREGLDPAYDVATNDGDIVVPVDIAAIGFWLKAFFGPGTVSGTGPYVHGFSSGAAALPSLSIEVGNPDVPSFSVHYGAVVNQLRIGMGRSGMLNATVSLIAQGETAAVPASVAGTPTVQQGARFAHATGLIERDGTPLGNIVSADLSLSNSLEKVEVIRQDGRIGGVVPGVVQAQLRFTARFNSLDLLTVATDGTPVNLTGIGWDRGPSGLKFAMPRVFLPRTKRTINGPGGITADFNCQAAAAPGGHKVTATLVNAVSSY</sequence>
<organism evidence="1 2">
    <name type="scientific">Sphingobium xenophagum</name>
    <dbReference type="NCBI Taxonomy" id="121428"/>
    <lineage>
        <taxon>Bacteria</taxon>
        <taxon>Pseudomonadati</taxon>
        <taxon>Pseudomonadota</taxon>
        <taxon>Alphaproteobacteria</taxon>
        <taxon>Sphingomonadales</taxon>
        <taxon>Sphingomonadaceae</taxon>
        <taxon>Sphingobium</taxon>
    </lineage>
</organism>
<dbReference type="RefSeq" id="WP_095687050.1">
    <property type="nucleotide sequence ID" value="NZ_CP022745.1"/>
</dbReference>
<proteinExistence type="predicted"/>